<dbReference type="STRING" id="288705.RSal33209_0211"/>
<dbReference type="InterPro" id="IPR005119">
    <property type="entry name" value="LysR_subst-bd"/>
</dbReference>
<evidence type="ECO:0000256" key="4">
    <source>
        <dbReference type="ARBA" id="ARBA00023163"/>
    </source>
</evidence>
<gene>
    <name evidence="6" type="ordered locus">RSal33209_0211</name>
</gene>
<dbReference type="AlphaFoldDB" id="A9WLU1"/>
<dbReference type="InterPro" id="IPR036388">
    <property type="entry name" value="WH-like_DNA-bd_sf"/>
</dbReference>
<evidence type="ECO:0000313" key="6">
    <source>
        <dbReference type="EMBL" id="ABY21967.1"/>
    </source>
</evidence>
<dbReference type="EMBL" id="CP000910">
    <property type="protein sequence ID" value="ABY21967.1"/>
    <property type="molecule type" value="Genomic_DNA"/>
</dbReference>
<name>A9WLU1_RENSM</name>
<evidence type="ECO:0000259" key="5">
    <source>
        <dbReference type="PROSITE" id="PS50931"/>
    </source>
</evidence>
<protein>
    <submittedName>
        <fullName evidence="6">Transcriptional regulator, LysR family</fullName>
    </submittedName>
</protein>
<keyword evidence="7" id="KW-1185">Reference proteome</keyword>
<dbReference type="SUPFAM" id="SSF53850">
    <property type="entry name" value="Periplasmic binding protein-like II"/>
    <property type="match status" value="1"/>
</dbReference>
<dbReference type="InterPro" id="IPR050950">
    <property type="entry name" value="HTH-type_LysR_regulators"/>
</dbReference>
<dbReference type="SUPFAM" id="SSF46785">
    <property type="entry name" value="Winged helix' DNA-binding domain"/>
    <property type="match status" value="1"/>
</dbReference>
<keyword evidence="2" id="KW-0805">Transcription regulation</keyword>
<dbReference type="Pfam" id="PF03466">
    <property type="entry name" value="LysR_substrate"/>
    <property type="match status" value="1"/>
</dbReference>
<feature type="domain" description="HTH lysR-type" evidence="5">
    <location>
        <begin position="3"/>
        <end position="60"/>
    </location>
</feature>
<comment type="similarity">
    <text evidence="1">Belongs to the LysR transcriptional regulatory family.</text>
</comment>
<dbReference type="Gene3D" id="3.40.190.290">
    <property type="match status" value="1"/>
</dbReference>
<dbReference type="Gene3D" id="1.10.10.10">
    <property type="entry name" value="Winged helix-like DNA-binding domain superfamily/Winged helix DNA-binding domain"/>
    <property type="match status" value="1"/>
</dbReference>
<dbReference type="InterPro" id="IPR036390">
    <property type="entry name" value="WH_DNA-bd_sf"/>
</dbReference>
<dbReference type="PANTHER" id="PTHR30419">
    <property type="entry name" value="HTH-TYPE TRANSCRIPTIONAL REGULATOR YBHD"/>
    <property type="match status" value="1"/>
</dbReference>
<dbReference type="eggNOG" id="COG0583">
    <property type="taxonomic scope" value="Bacteria"/>
</dbReference>
<dbReference type="KEGG" id="rsa:RSal33209_0211"/>
<evidence type="ECO:0000313" key="7">
    <source>
        <dbReference type="Proteomes" id="UP000002007"/>
    </source>
</evidence>
<dbReference type="GO" id="GO:0003677">
    <property type="term" value="F:DNA binding"/>
    <property type="evidence" value="ECO:0007669"/>
    <property type="project" value="UniProtKB-KW"/>
</dbReference>
<organism evidence="6 7">
    <name type="scientific">Renibacterium salmoninarum (strain ATCC 33209 / DSM 20767 / JCM 11484 / NBRC 15589 / NCIMB 2235)</name>
    <dbReference type="NCBI Taxonomy" id="288705"/>
    <lineage>
        <taxon>Bacteria</taxon>
        <taxon>Bacillati</taxon>
        <taxon>Actinomycetota</taxon>
        <taxon>Actinomycetes</taxon>
        <taxon>Micrococcales</taxon>
        <taxon>Micrococcaceae</taxon>
        <taxon>Renibacterium</taxon>
    </lineage>
</organism>
<dbReference type="CDD" id="cd05466">
    <property type="entry name" value="PBP2_LTTR_substrate"/>
    <property type="match status" value="1"/>
</dbReference>
<evidence type="ECO:0000256" key="1">
    <source>
        <dbReference type="ARBA" id="ARBA00009437"/>
    </source>
</evidence>
<sequence>MIMEIRQLRHFLALVEEGGFIQAARRESIVQSGLSSSIKALENDLGVQLYVKGTRMLRLTAEGKALLPVARSAVRAVEATYQAVNAVNERLVGRLDVGTFTHVEHLIPISGALARLIGRYPGLQVRLTQFASDDMVQMLAAGNLDCAITSNVEKSMPGMSFETLAEEPYVLLGHRSHPLQHQAEIHRKDLDGYGFIEMPSSWAARSRLDALFQDSGSKRKQVAEVNDWALAPDLIANNAGLGFVPENLAVQEQRSNPDGVWYRAVADISLSRRIDFAMPMGNAASPAAKALRTELFSLKQRRTAL</sequence>
<keyword evidence="4" id="KW-0804">Transcription</keyword>
<dbReference type="PANTHER" id="PTHR30419:SF31">
    <property type="entry name" value="BLR3139 PROTEIN"/>
    <property type="match status" value="1"/>
</dbReference>
<dbReference type="PROSITE" id="PS50931">
    <property type="entry name" value="HTH_LYSR"/>
    <property type="match status" value="1"/>
</dbReference>
<dbReference type="InterPro" id="IPR000847">
    <property type="entry name" value="LysR_HTH_N"/>
</dbReference>
<reference evidence="7" key="1">
    <citation type="journal article" date="2008" name="J. Bacteriol.">
        <title>Genome sequence of the fish pathogen Renibacterium salmoninarum suggests reductive evolution away from an environmental Arthrobacter ancestor.</title>
        <authorList>
            <person name="Wiens G.D."/>
            <person name="Rockey D.D."/>
            <person name="Wu Z."/>
            <person name="Chang J."/>
            <person name="Levy R."/>
            <person name="Crane S."/>
            <person name="Chen D.S."/>
            <person name="Capri G.R."/>
            <person name="Burnett J.R."/>
            <person name="Sudheesh P.S."/>
            <person name="Schipma M.J."/>
            <person name="Burd H."/>
            <person name="Bhattacharyya A."/>
            <person name="Rhodes L.D."/>
            <person name="Kaul R."/>
            <person name="Strom M.S."/>
        </authorList>
    </citation>
    <scope>NUCLEOTIDE SEQUENCE [LARGE SCALE GENOMIC DNA]</scope>
    <source>
        <strain evidence="7">ATCC 33209 / DSM 20767 / JCM 11484 / NBRC 15589 / NCIMB 2235</strain>
    </source>
</reference>
<dbReference type="GO" id="GO:0003700">
    <property type="term" value="F:DNA-binding transcription factor activity"/>
    <property type="evidence" value="ECO:0007669"/>
    <property type="project" value="InterPro"/>
</dbReference>
<dbReference type="GO" id="GO:0005829">
    <property type="term" value="C:cytosol"/>
    <property type="evidence" value="ECO:0007669"/>
    <property type="project" value="TreeGrafter"/>
</dbReference>
<evidence type="ECO:0000256" key="3">
    <source>
        <dbReference type="ARBA" id="ARBA00023125"/>
    </source>
</evidence>
<dbReference type="Pfam" id="PF00126">
    <property type="entry name" value="HTH_1"/>
    <property type="match status" value="1"/>
</dbReference>
<evidence type="ECO:0000256" key="2">
    <source>
        <dbReference type="ARBA" id="ARBA00023015"/>
    </source>
</evidence>
<keyword evidence="3" id="KW-0238">DNA-binding</keyword>
<accession>A9WLU1</accession>
<dbReference type="HOGENOM" id="CLU_039613_6_4_11"/>
<proteinExistence type="inferred from homology"/>
<dbReference type="Proteomes" id="UP000002007">
    <property type="component" value="Chromosome"/>
</dbReference>